<dbReference type="PANTHER" id="PTHR23150:SF19">
    <property type="entry name" value="FORMYLGLYCINE-GENERATING ENZYME"/>
    <property type="match status" value="1"/>
</dbReference>
<dbReference type="GO" id="GO:0120147">
    <property type="term" value="F:formylglycine-generating oxidase activity"/>
    <property type="evidence" value="ECO:0007669"/>
    <property type="project" value="TreeGrafter"/>
</dbReference>
<feature type="domain" description="Sulfatase-modifying factor enzyme-like" evidence="2">
    <location>
        <begin position="46"/>
        <end position="159"/>
    </location>
</feature>
<feature type="signal peptide" evidence="1">
    <location>
        <begin position="1"/>
        <end position="21"/>
    </location>
</feature>
<dbReference type="AlphaFoldDB" id="A0A0R0AX91"/>
<dbReference type="InterPro" id="IPR005532">
    <property type="entry name" value="SUMF_dom"/>
</dbReference>
<dbReference type="OrthoDB" id="9768004at2"/>
<evidence type="ECO:0000256" key="1">
    <source>
        <dbReference type="SAM" id="SignalP"/>
    </source>
</evidence>
<dbReference type="InterPro" id="IPR051043">
    <property type="entry name" value="Sulfatase_Mod_Factor_Kinase"/>
</dbReference>
<evidence type="ECO:0000259" key="2">
    <source>
        <dbReference type="Pfam" id="PF03781"/>
    </source>
</evidence>
<feature type="chain" id="PRO_5006391463" description="Sulfatase-modifying factor enzyme-like domain-containing protein" evidence="1">
    <location>
        <begin position="22"/>
        <end position="182"/>
    </location>
</feature>
<proteinExistence type="predicted"/>
<organism evidence="3 4">
    <name type="scientific">Stenotrophomonas beteli</name>
    <dbReference type="NCBI Taxonomy" id="3384461"/>
    <lineage>
        <taxon>Bacteria</taxon>
        <taxon>Pseudomonadati</taxon>
        <taxon>Pseudomonadota</taxon>
        <taxon>Gammaproteobacteria</taxon>
        <taxon>Lysobacterales</taxon>
        <taxon>Lysobacteraceae</taxon>
        <taxon>Stenotrophomonas</taxon>
        <taxon>Stenotrophomonas maltophilia group</taxon>
    </lineage>
</organism>
<dbReference type="InterPro" id="IPR016187">
    <property type="entry name" value="CTDL_fold"/>
</dbReference>
<dbReference type="EMBL" id="LLXV01000043">
    <property type="protein sequence ID" value="KRG49622.1"/>
    <property type="molecule type" value="Genomic_DNA"/>
</dbReference>
<keyword evidence="4" id="KW-1185">Reference proteome</keyword>
<dbReference type="SUPFAM" id="SSF56436">
    <property type="entry name" value="C-type lectin-like"/>
    <property type="match status" value="1"/>
</dbReference>
<dbReference type="InterPro" id="IPR042095">
    <property type="entry name" value="SUMF_sf"/>
</dbReference>
<accession>A0A0R0AX91</accession>
<dbReference type="Pfam" id="PF03781">
    <property type="entry name" value="FGE-sulfatase"/>
    <property type="match status" value="1"/>
</dbReference>
<keyword evidence="1" id="KW-0732">Signal</keyword>
<gene>
    <name evidence="3" type="ORF">ARC23_14135</name>
</gene>
<reference evidence="3 4" key="1">
    <citation type="journal article" date="2016" name="Front. Microbiol.">
        <title>Genome Sequence of Type Strains of Genus Stenotrophomonas.</title>
        <authorList>
            <person name="Patil P.P."/>
            <person name="Midha S."/>
            <person name="Kumar S."/>
            <person name="Patil P.B."/>
        </authorList>
    </citation>
    <scope>NUCLEOTIDE SEQUENCE [LARGE SCALE GENOMIC DNA]</scope>
    <source>
        <strain evidence="3 4">LMG 978</strain>
    </source>
</reference>
<name>A0A0R0AX91_9GAMM</name>
<evidence type="ECO:0000313" key="3">
    <source>
        <dbReference type="EMBL" id="KRG49622.1"/>
    </source>
</evidence>
<dbReference type="PANTHER" id="PTHR23150">
    <property type="entry name" value="SULFATASE MODIFYING FACTOR 1, 2"/>
    <property type="match status" value="1"/>
</dbReference>
<sequence length="182" mass="19721">MFTLSLRTAALLAILPFTASASARGEAHSSEATHGSGATTQQKVMADLVPIEGGTFLMGNFGPVHNEDKPPYSGAMNDDVLRKITLDGFSIMAHKVSIEDFDAFTNATGRPEVGTSKINADLYRADLNAAAGVKWQDAMNFCTWAEKGAGRKLMLPTEEAVGVRGTIEWQDGCICDRYRQYR</sequence>
<dbReference type="Proteomes" id="UP000051757">
    <property type="component" value="Unassembled WGS sequence"/>
</dbReference>
<protein>
    <recommendedName>
        <fullName evidence="2">Sulfatase-modifying factor enzyme-like domain-containing protein</fullName>
    </recommendedName>
</protein>
<dbReference type="Gene3D" id="3.90.1580.10">
    <property type="entry name" value="paralog of FGE (formylglycine-generating enzyme)"/>
    <property type="match status" value="1"/>
</dbReference>
<evidence type="ECO:0000313" key="4">
    <source>
        <dbReference type="Proteomes" id="UP000051757"/>
    </source>
</evidence>
<comment type="caution">
    <text evidence="3">The sequence shown here is derived from an EMBL/GenBank/DDBJ whole genome shotgun (WGS) entry which is preliminary data.</text>
</comment>